<keyword evidence="4 11" id="KW-1133">Transmembrane helix</keyword>
<evidence type="ECO:0000256" key="4">
    <source>
        <dbReference type="ARBA" id="ARBA00022989"/>
    </source>
</evidence>
<dbReference type="Proteomes" id="UP001448207">
    <property type="component" value="Unassembled WGS sequence"/>
</dbReference>
<dbReference type="PROSITE" id="PS50216">
    <property type="entry name" value="DHHC"/>
    <property type="match status" value="1"/>
</dbReference>
<feature type="transmembrane region" description="Helical" evidence="11">
    <location>
        <begin position="57"/>
        <end position="78"/>
    </location>
</feature>
<accession>A0ABR3AZH7</accession>
<evidence type="ECO:0000313" key="13">
    <source>
        <dbReference type="EMBL" id="KAL0085551.1"/>
    </source>
</evidence>
<keyword evidence="14" id="KW-1185">Reference proteome</keyword>
<keyword evidence="7" id="KW-0449">Lipoprotein</keyword>
<comment type="domain">
    <text evidence="11">The DHHC domain is required for palmitoyltransferase activity.</text>
</comment>
<proteinExistence type="inferred from homology"/>
<keyword evidence="3 11" id="KW-0812">Transmembrane</keyword>
<dbReference type="EMBL" id="JBCLYO010000010">
    <property type="protein sequence ID" value="KAL0085551.1"/>
    <property type="molecule type" value="Genomic_DNA"/>
</dbReference>
<evidence type="ECO:0000256" key="3">
    <source>
        <dbReference type="ARBA" id="ARBA00022692"/>
    </source>
</evidence>
<evidence type="ECO:0000256" key="10">
    <source>
        <dbReference type="ARBA" id="ARBA00048048"/>
    </source>
</evidence>
<feature type="domain" description="Palmitoyltransferase DHHC" evidence="12">
    <location>
        <begin position="134"/>
        <end position="263"/>
    </location>
</feature>
<evidence type="ECO:0000256" key="1">
    <source>
        <dbReference type="ARBA" id="ARBA00004127"/>
    </source>
</evidence>
<evidence type="ECO:0000256" key="7">
    <source>
        <dbReference type="ARBA" id="ARBA00023288"/>
    </source>
</evidence>
<keyword evidence="8 11" id="KW-0012">Acyltransferase</keyword>
<evidence type="ECO:0000259" key="12">
    <source>
        <dbReference type="Pfam" id="PF01529"/>
    </source>
</evidence>
<evidence type="ECO:0000256" key="8">
    <source>
        <dbReference type="ARBA" id="ARBA00023315"/>
    </source>
</evidence>
<organism evidence="13 14">
    <name type="scientific">Phycomyces blakesleeanus</name>
    <dbReference type="NCBI Taxonomy" id="4837"/>
    <lineage>
        <taxon>Eukaryota</taxon>
        <taxon>Fungi</taxon>
        <taxon>Fungi incertae sedis</taxon>
        <taxon>Mucoromycota</taxon>
        <taxon>Mucoromycotina</taxon>
        <taxon>Mucoromycetes</taxon>
        <taxon>Mucorales</taxon>
        <taxon>Phycomycetaceae</taxon>
        <taxon>Phycomyces</taxon>
    </lineage>
</organism>
<evidence type="ECO:0000256" key="5">
    <source>
        <dbReference type="ARBA" id="ARBA00023136"/>
    </source>
</evidence>
<evidence type="ECO:0000256" key="2">
    <source>
        <dbReference type="ARBA" id="ARBA00022679"/>
    </source>
</evidence>
<gene>
    <name evidence="13" type="ORF">J3Q64DRAFT_1660010</name>
</gene>
<evidence type="ECO:0000256" key="6">
    <source>
        <dbReference type="ARBA" id="ARBA00023139"/>
    </source>
</evidence>
<keyword evidence="6" id="KW-0564">Palmitate</keyword>
<dbReference type="InterPro" id="IPR039859">
    <property type="entry name" value="PFA4/ZDH16/20/ERF2-like"/>
</dbReference>
<dbReference type="PANTHER" id="PTHR22883:SF43">
    <property type="entry name" value="PALMITOYLTRANSFERASE APP"/>
    <property type="match status" value="1"/>
</dbReference>
<dbReference type="InterPro" id="IPR001594">
    <property type="entry name" value="Palmitoyltrfase_DHHC"/>
</dbReference>
<name>A0ABR3AZH7_PHYBL</name>
<sequence length="340" mass="38989">MHKTAVKNYQVFPGNIKFFCGGRFITSKAYWAFGVSIGVLLIPAILNIILIDYRCPWYWTHLSPAIPIIFAYTFILTFSSMMRTAWVDPGIIPRNLNKMPPIASSINENSGILPDPLQFMTPPIKNVMIKGKQVELNYCETCLIYRPPRSSHCRDCDNCVELYDHHCIWLNNCIGKRNYRTFFVFIVTGTFLSVFVFAFSLAHLMLLYFNDPEQREFKTIANNAPVSLLLTVFSFLFIFPIGYLTAFHCYIVCAGVTTHEKLKIDGRPFPNDKPMFDFGSSFCNFIHSVCQPRSKSYIARRKFVTHPLPLQTIIMTTDSAGNRYSTIQRNTLMSQTPLNT</sequence>
<comment type="similarity">
    <text evidence="9">Belongs to the DHHC palmitoyltransferase family. ERF2/ZDHHC9 subfamily.</text>
</comment>
<comment type="caution">
    <text evidence="13">The sequence shown here is derived from an EMBL/GenBank/DDBJ whole genome shotgun (WGS) entry which is preliminary data.</text>
</comment>
<keyword evidence="5 11" id="KW-0472">Membrane</keyword>
<comment type="catalytic activity">
    <reaction evidence="10 11">
        <text>L-cysteinyl-[protein] + hexadecanoyl-CoA = S-hexadecanoyl-L-cysteinyl-[protein] + CoA</text>
        <dbReference type="Rhea" id="RHEA:36683"/>
        <dbReference type="Rhea" id="RHEA-COMP:10131"/>
        <dbReference type="Rhea" id="RHEA-COMP:11032"/>
        <dbReference type="ChEBI" id="CHEBI:29950"/>
        <dbReference type="ChEBI" id="CHEBI:57287"/>
        <dbReference type="ChEBI" id="CHEBI:57379"/>
        <dbReference type="ChEBI" id="CHEBI:74151"/>
        <dbReference type="EC" id="2.3.1.225"/>
    </reaction>
</comment>
<keyword evidence="2 11" id="KW-0808">Transferase</keyword>
<dbReference type="Pfam" id="PF01529">
    <property type="entry name" value="DHHC"/>
    <property type="match status" value="1"/>
</dbReference>
<feature type="transmembrane region" description="Helical" evidence="11">
    <location>
        <begin position="228"/>
        <end position="253"/>
    </location>
</feature>
<feature type="transmembrane region" description="Helical" evidence="11">
    <location>
        <begin position="182"/>
        <end position="208"/>
    </location>
</feature>
<evidence type="ECO:0000313" key="14">
    <source>
        <dbReference type="Proteomes" id="UP001448207"/>
    </source>
</evidence>
<reference evidence="13 14" key="1">
    <citation type="submission" date="2024-04" db="EMBL/GenBank/DDBJ databases">
        <title>Symmetric and asymmetric DNA N6-adenine methylation regulates different biological responses in Mucorales.</title>
        <authorList>
            <consortium name="Lawrence Berkeley National Laboratory"/>
            <person name="Lax C."/>
            <person name="Mondo S.J."/>
            <person name="Osorio-Concepcion M."/>
            <person name="Muszewska A."/>
            <person name="Corrochano-Luque M."/>
            <person name="Gutierrez G."/>
            <person name="Riley R."/>
            <person name="Lipzen A."/>
            <person name="Guo J."/>
            <person name="Hundley H."/>
            <person name="Amirebrahimi M."/>
            <person name="Ng V."/>
            <person name="Lorenzo-Gutierrez D."/>
            <person name="Binder U."/>
            <person name="Yang J."/>
            <person name="Song Y."/>
            <person name="Canovas D."/>
            <person name="Navarro E."/>
            <person name="Freitag M."/>
            <person name="Gabaldon T."/>
            <person name="Grigoriev I.V."/>
            <person name="Corrochano L.M."/>
            <person name="Nicolas F.E."/>
            <person name="Garre V."/>
        </authorList>
    </citation>
    <scope>NUCLEOTIDE SEQUENCE [LARGE SCALE GENOMIC DNA]</scope>
    <source>
        <strain evidence="13 14">L51</strain>
    </source>
</reference>
<dbReference type="PANTHER" id="PTHR22883">
    <property type="entry name" value="ZINC FINGER DHHC DOMAIN CONTAINING PROTEIN"/>
    <property type="match status" value="1"/>
</dbReference>
<evidence type="ECO:0000256" key="11">
    <source>
        <dbReference type="RuleBase" id="RU079119"/>
    </source>
</evidence>
<evidence type="ECO:0000256" key="9">
    <source>
        <dbReference type="ARBA" id="ARBA00023463"/>
    </source>
</evidence>
<protein>
    <recommendedName>
        <fullName evidence="11">Palmitoyltransferase</fullName>
        <ecNumber evidence="11">2.3.1.225</ecNumber>
    </recommendedName>
</protein>
<feature type="transmembrane region" description="Helical" evidence="11">
    <location>
        <begin position="29"/>
        <end position="51"/>
    </location>
</feature>
<comment type="subcellular location">
    <subcellularLocation>
        <location evidence="1">Endomembrane system</location>
        <topology evidence="1">Multi-pass membrane protein</topology>
    </subcellularLocation>
</comment>
<dbReference type="EC" id="2.3.1.225" evidence="11"/>